<protein>
    <submittedName>
        <fullName evidence="1">Uncharacterized protein</fullName>
    </submittedName>
</protein>
<reference evidence="1 2" key="1">
    <citation type="submission" date="2019-03" db="EMBL/GenBank/DDBJ databases">
        <title>Sapientia aquatica gen. nov., sp. nov., isolated from a crater lake.</title>
        <authorList>
            <person name="Felfoldi T."/>
            <person name="Szabo A."/>
            <person name="Toth E."/>
            <person name="Schumann P."/>
            <person name="Keki Z."/>
            <person name="Marialigeti K."/>
            <person name="Mathe I."/>
        </authorList>
    </citation>
    <scope>NUCLEOTIDE SEQUENCE [LARGE SCALE GENOMIC DNA]</scope>
    <source>
        <strain evidence="1 2">SA-152</strain>
    </source>
</reference>
<evidence type="ECO:0000313" key="2">
    <source>
        <dbReference type="Proteomes" id="UP000294829"/>
    </source>
</evidence>
<comment type="caution">
    <text evidence="1">The sequence shown here is derived from an EMBL/GenBank/DDBJ whole genome shotgun (WGS) entry which is preliminary data.</text>
</comment>
<name>A0A4R5VM69_9BURK</name>
<dbReference type="EMBL" id="SMYL01000028">
    <property type="protein sequence ID" value="TDK59213.1"/>
    <property type="molecule type" value="Genomic_DNA"/>
</dbReference>
<gene>
    <name evidence="1" type="ORF">E2I14_18960</name>
</gene>
<keyword evidence="2" id="KW-1185">Reference proteome</keyword>
<sequence length="318" mass="36152">MTTLNLTYNDVLGAYSQYPAPIRPYLTRTETHPALRRSLTKSFMRVLVDVVARAPIKDAERTIKLRVDVISDKLEISTKTVSRALAFMREQGWIAIAPGTDRRNNRGEYSYSEYTISTQLRELIGLPTQDKNLTGQIKEQETEMSDGLYKVNKVFKKEASFNRSPSTKTKNKIPADLTILQTKYAISFFGICKLMKLAKETNQRLQNVLKIKEKYLKAGGLMKGRAFNYLAKILTTGEDFSFIARKQLISAPTKTAESKDYRHFFDKKFAGQKGVLVKIHGDGSGIDLTNGRQNYISPSDMIKVFKIIEAGKLWRIEE</sequence>
<evidence type="ECO:0000313" key="1">
    <source>
        <dbReference type="EMBL" id="TDK59213.1"/>
    </source>
</evidence>
<dbReference type="Proteomes" id="UP000294829">
    <property type="component" value="Unassembled WGS sequence"/>
</dbReference>
<accession>A0A4R5VM69</accession>
<dbReference type="AlphaFoldDB" id="A0A4R5VM69"/>
<dbReference type="RefSeq" id="WP_133331484.1">
    <property type="nucleotide sequence ID" value="NZ_SMYL01000028.1"/>
</dbReference>
<proteinExistence type="predicted"/>
<organism evidence="1 2">
    <name type="scientific">Sapientia aquatica</name>
    <dbReference type="NCBI Taxonomy" id="1549640"/>
    <lineage>
        <taxon>Bacteria</taxon>
        <taxon>Pseudomonadati</taxon>
        <taxon>Pseudomonadota</taxon>
        <taxon>Betaproteobacteria</taxon>
        <taxon>Burkholderiales</taxon>
        <taxon>Oxalobacteraceae</taxon>
        <taxon>Sapientia</taxon>
    </lineage>
</organism>